<evidence type="ECO:0000313" key="1">
    <source>
        <dbReference type="EMBL" id="GMH03174.1"/>
    </source>
</evidence>
<name>A0AAD3S2W4_NEPGR</name>
<dbReference type="Proteomes" id="UP001279734">
    <property type="component" value="Unassembled WGS sequence"/>
</dbReference>
<keyword evidence="2" id="KW-1185">Reference proteome</keyword>
<sequence>MEWWRKVMKPLQRAWVSVSTRLGFRKSGLLLLHREVKACEYEDVHIMWEMLKKNETELAQPPAGTKGTPLWNIIGWAIFAPCVVKA</sequence>
<comment type="caution">
    <text evidence="1">The sequence shown here is derived from an EMBL/GenBank/DDBJ whole genome shotgun (WGS) entry which is preliminary data.</text>
</comment>
<dbReference type="EMBL" id="BSYO01000004">
    <property type="protein sequence ID" value="GMH03174.1"/>
    <property type="molecule type" value="Genomic_DNA"/>
</dbReference>
<evidence type="ECO:0000313" key="2">
    <source>
        <dbReference type="Proteomes" id="UP001279734"/>
    </source>
</evidence>
<dbReference type="PANTHER" id="PTHR33181">
    <property type="entry name" value="OS01G0778500 PROTEIN"/>
    <property type="match status" value="1"/>
</dbReference>
<gene>
    <name evidence="1" type="ORF">Nepgr_005013</name>
</gene>
<protein>
    <submittedName>
        <fullName evidence="1">Uncharacterized protein</fullName>
    </submittedName>
</protein>
<proteinExistence type="predicted"/>
<accession>A0AAD3S2W4</accession>
<reference evidence="1" key="1">
    <citation type="submission" date="2023-05" db="EMBL/GenBank/DDBJ databases">
        <title>Nepenthes gracilis genome sequencing.</title>
        <authorList>
            <person name="Fukushima K."/>
        </authorList>
    </citation>
    <scope>NUCLEOTIDE SEQUENCE</scope>
    <source>
        <strain evidence="1">SING2019-196</strain>
    </source>
</reference>
<organism evidence="1 2">
    <name type="scientific">Nepenthes gracilis</name>
    <name type="common">Slender pitcher plant</name>
    <dbReference type="NCBI Taxonomy" id="150966"/>
    <lineage>
        <taxon>Eukaryota</taxon>
        <taxon>Viridiplantae</taxon>
        <taxon>Streptophyta</taxon>
        <taxon>Embryophyta</taxon>
        <taxon>Tracheophyta</taxon>
        <taxon>Spermatophyta</taxon>
        <taxon>Magnoliopsida</taxon>
        <taxon>eudicotyledons</taxon>
        <taxon>Gunneridae</taxon>
        <taxon>Pentapetalae</taxon>
        <taxon>Caryophyllales</taxon>
        <taxon>Nepenthaceae</taxon>
        <taxon>Nepenthes</taxon>
    </lineage>
</organism>
<dbReference type="PANTHER" id="PTHR33181:SF4">
    <property type="entry name" value="OVULE PROTEIN"/>
    <property type="match status" value="1"/>
</dbReference>
<dbReference type="AlphaFoldDB" id="A0AAD3S2W4"/>